<sequence>MFNICCRFLLIMFQVQSRLSLINYALCGTLPLLKVKRFLEDVIYLTSKLIPFTRFCPGVGRTAQAKNRHFQWSRSLA</sequence>
<dbReference type="Gene3D" id="3.90.470.10">
    <property type="entry name" value="Ribosomal protein L22/L17"/>
    <property type="match status" value="1"/>
</dbReference>
<dbReference type="GO" id="GO:0005840">
    <property type="term" value="C:ribosome"/>
    <property type="evidence" value="ECO:0007669"/>
    <property type="project" value="InterPro"/>
</dbReference>
<dbReference type="InterPro" id="IPR036394">
    <property type="entry name" value="Ribosomal_uL22_sf"/>
</dbReference>
<evidence type="ECO:0000256" key="1">
    <source>
        <dbReference type="SAM" id="SignalP"/>
    </source>
</evidence>
<dbReference type="Gramene" id="CDY50459">
    <property type="protein sequence ID" value="CDY50459"/>
    <property type="gene ID" value="GSBRNA2T00096745001"/>
</dbReference>
<reference evidence="3 4" key="1">
    <citation type="journal article" date="2014" name="Science">
        <title>Plant genetics. Early allopolyploid evolution in the post-Neolithic Brassica napus oilseed genome.</title>
        <authorList>
            <person name="Chalhoub B."/>
            <person name="Denoeud F."/>
            <person name="Liu S."/>
            <person name="Parkin I.A."/>
            <person name="Tang H."/>
            <person name="Wang X."/>
            <person name="Chiquet J."/>
            <person name="Belcram H."/>
            <person name="Tong C."/>
            <person name="Samans B."/>
            <person name="Correa M."/>
            <person name="Da Silva C."/>
            <person name="Just J."/>
            <person name="Falentin C."/>
            <person name="Koh C.S."/>
            <person name="Le Clainche I."/>
            <person name="Bernard M."/>
            <person name="Bento P."/>
            <person name="Noel B."/>
            <person name="Labadie K."/>
            <person name="Alberti A."/>
            <person name="Charles M."/>
            <person name="Arnaud D."/>
            <person name="Guo H."/>
            <person name="Daviaud C."/>
            <person name="Alamery S."/>
            <person name="Jabbari K."/>
            <person name="Zhao M."/>
            <person name="Edger P.P."/>
            <person name="Chelaifa H."/>
            <person name="Tack D."/>
            <person name="Lassalle G."/>
            <person name="Mestiri I."/>
            <person name="Schnel N."/>
            <person name="Le Paslier M.C."/>
            <person name="Fan G."/>
            <person name="Renault V."/>
            <person name="Bayer P.E."/>
            <person name="Golicz A.A."/>
            <person name="Manoli S."/>
            <person name="Lee T.H."/>
            <person name="Thi V.H."/>
            <person name="Chalabi S."/>
            <person name="Hu Q."/>
            <person name="Fan C."/>
            <person name="Tollenaere R."/>
            <person name="Lu Y."/>
            <person name="Battail C."/>
            <person name="Shen J."/>
            <person name="Sidebottom C.H."/>
            <person name="Wang X."/>
            <person name="Canaguier A."/>
            <person name="Chauveau A."/>
            <person name="Berard A."/>
            <person name="Deniot G."/>
            <person name="Guan M."/>
            <person name="Liu Z."/>
            <person name="Sun F."/>
            <person name="Lim Y.P."/>
            <person name="Lyons E."/>
            <person name="Town C.D."/>
            <person name="Bancroft I."/>
            <person name="Wang X."/>
            <person name="Meng J."/>
            <person name="Ma J."/>
            <person name="Pires J.C."/>
            <person name="King G.J."/>
            <person name="Brunel D."/>
            <person name="Delourme R."/>
            <person name="Renard M."/>
            <person name="Aury J.M."/>
            <person name="Adams K.L."/>
            <person name="Batley J."/>
            <person name="Snowdon R.J."/>
            <person name="Tost J."/>
            <person name="Edwards D."/>
            <person name="Zhou Y."/>
            <person name="Hua W."/>
            <person name="Sharpe A.G."/>
            <person name="Paterson A.H."/>
            <person name="Guan C."/>
            <person name="Wincker P."/>
        </authorList>
    </citation>
    <scope>NUCLEOTIDE SEQUENCE [LARGE SCALE GENOMIC DNA]</scope>
    <source>
        <strain evidence="4">cv. Darmor-bzh</strain>
    </source>
</reference>
<dbReference type="SMR" id="A0A078IM28"/>
<protein>
    <submittedName>
        <fullName evidence="2">(rape) hypothetical protein</fullName>
    </submittedName>
    <submittedName>
        <fullName evidence="3">BnaC04g25050D protein</fullName>
    </submittedName>
</protein>
<dbReference type="EMBL" id="LK032912">
    <property type="protein sequence ID" value="CDY50459.1"/>
    <property type="molecule type" value="Genomic_DNA"/>
</dbReference>
<name>A0A078IM28_BRANA</name>
<dbReference type="Proteomes" id="UP001295469">
    <property type="component" value="Chromosome C04"/>
</dbReference>
<dbReference type="GO" id="GO:0003735">
    <property type="term" value="F:structural constituent of ribosome"/>
    <property type="evidence" value="ECO:0007669"/>
    <property type="project" value="InterPro"/>
</dbReference>
<organism evidence="3 4">
    <name type="scientific">Brassica napus</name>
    <name type="common">Rape</name>
    <dbReference type="NCBI Taxonomy" id="3708"/>
    <lineage>
        <taxon>Eukaryota</taxon>
        <taxon>Viridiplantae</taxon>
        <taxon>Streptophyta</taxon>
        <taxon>Embryophyta</taxon>
        <taxon>Tracheophyta</taxon>
        <taxon>Spermatophyta</taxon>
        <taxon>Magnoliopsida</taxon>
        <taxon>eudicotyledons</taxon>
        <taxon>Gunneridae</taxon>
        <taxon>Pentapetalae</taxon>
        <taxon>rosids</taxon>
        <taxon>malvids</taxon>
        <taxon>Brassicales</taxon>
        <taxon>Brassicaceae</taxon>
        <taxon>Brassiceae</taxon>
        <taxon>Brassica</taxon>
    </lineage>
</organism>
<dbReference type="EMBL" id="HG994368">
    <property type="protein sequence ID" value="CAF1850823.1"/>
    <property type="molecule type" value="Genomic_DNA"/>
</dbReference>
<dbReference type="STRING" id="3708.A0A078IM28"/>
<evidence type="ECO:0000313" key="2">
    <source>
        <dbReference type="EMBL" id="CAF1850823.1"/>
    </source>
</evidence>
<accession>A0A078IM28</accession>
<keyword evidence="1" id="KW-0732">Signal</keyword>
<reference evidence="3" key="2">
    <citation type="submission" date="2014-06" db="EMBL/GenBank/DDBJ databases">
        <authorList>
            <person name="Genoscope - CEA"/>
        </authorList>
    </citation>
    <scope>NUCLEOTIDE SEQUENCE</scope>
</reference>
<feature type="signal peptide" evidence="1">
    <location>
        <begin position="1"/>
        <end position="20"/>
    </location>
</feature>
<evidence type="ECO:0000313" key="3">
    <source>
        <dbReference type="EMBL" id="CDY50459.1"/>
    </source>
</evidence>
<dbReference type="AlphaFoldDB" id="A0A078IM28"/>
<gene>
    <name evidence="3" type="primary">BnaC04g25050D</name>
    <name evidence="2" type="ORF">DARMORV10_C04P36190.1</name>
    <name evidence="3" type="ORF">GSBRNA2T00096745001</name>
</gene>
<evidence type="ECO:0000313" key="4">
    <source>
        <dbReference type="Proteomes" id="UP000028999"/>
    </source>
</evidence>
<proteinExistence type="predicted"/>
<reference evidence="2" key="3">
    <citation type="submission" date="2021-01" db="EMBL/GenBank/DDBJ databases">
        <authorList>
            <consortium name="Genoscope - CEA"/>
            <person name="William W."/>
        </authorList>
    </citation>
    <scope>NUCLEOTIDE SEQUENCE</scope>
</reference>
<feature type="chain" id="PRO_5040562325" evidence="1">
    <location>
        <begin position="21"/>
        <end position="77"/>
    </location>
</feature>
<dbReference type="GO" id="GO:0006412">
    <property type="term" value="P:translation"/>
    <property type="evidence" value="ECO:0007669"/>
    <property type="project" value="InterPro"/>
</dbReference>
<dbReference type="PaxDb" id="3708-A0A078IM28"/>
<keyword evidence="4" id="KW-1185">Reference proteome</keyword>
<dbReference type="Proteomes" id="UP000028999">
    <property type="component" value="Unassembled WGS sequence"/>
</dbReference>